<dbReference type="AlphaFoldDB" id="A0A239MK10"/>
<keyword evidence="3" id="KW-1185">Reference proteome</keyword>
<dbReference type="Pfam" id="PF12680">
    <property type="entry name" value="SnoaL_2"/>
    <property type="match status" value="1"/>
</dbReference>
<dbReference type="InterPro" id="IPR037401">
    <property type="entry name" value="SnoaL-like"/>
</dbReference>
<protein>
    <recommendedName>
        <fullName evidence="1">SnoaL-like domain-containing protein</fullName>
    </recommendedName>
</protein>
<organism evidence="2 3">
    <name type="scientific">Streptosporangium subroseum</name>
    <dbReference type="NCBI Taxonomy" id="106412"/>
    <lineage>
        <taxon>Bacteria</taxon>
        <taxon>Bacillati</taxon>
        <taxon>Actinomycetota</taxon>
        <taxon>Actinomycetes</taxon>
        <taxon>Streptosporangiales</taxon>
        <taxon>Streptosporangiaceae</taxon>
        <taxon>Streptosporangium</taxon>
    </lineage>
</organism>
<proteinExistence type="predicted"/>
<dbReference type="EMBL" id="FZOD01000042">
    <property type="protein sequence ID" value="SNT43001.1"/>
    <property type="molecule type" value="Genomic_DNA"/>
</dbReference>
<dbReference type="Proteomes" id="UP000198282">
    <property type="component" value="Unassembled WGS sequence"/>
</dbReference>
<feature type="domain" description="SnoaL-like" evidence="1">
    <location>
        <begin position="15"/>
        <end position="130"/>
    </location>
</feature>
<sequence length="145" mass="15888">MTITNDDGMTTRATVEELLRRIAAGDAEKVAELYAEKVDWKLDWPEDEHGGAIPWIRHRSVRADVADHFREIAAGHVPELSSAEITGILVDGADAVVMGTIGNTARSTGKSYRAHFALHITVENGLVTRYHVYEDSLSVAQAFAD</sequence>
<dbReference type="SUPFAM" id="SSF54427">
    <property type="entry name" value="NTF2-like"/>
    <property type="match status" value="1"/>
</dbReference>
<accession>A0A239MK10</accession>
<name>A0A239MK10_9ACTN</name>
<gene>
    <name evidence="2" type="ORF">SAMN05216276_104255</name>
</gene>
<evidence type="ECO:0000259" key="1">
    <source>
        <dbReference type="Pfam" id="PF12680"/>
    </source>
</evidence>
<evidence type="ECO:0000313" key="2">
    <source>
        <dbReference type="EMBL" id="SNT43001.1"/>
    </source>
</evidence>
<reference evidence="2 3" key="1">
    <citation type="submission" date="2017-06" db="EMBL/GenBank/DDBJ databases">
        <authorList>
            <person name="Kim H.J."/>
            <person name="Triplett B.A."/>
        </authorList>
    </citation>
    <scope>NUCLEOTIDE SEQUENCE [LARGE SCALE GENOMIC DNA]</scope>
    <source>
        <strain evidence="2 3">CGMCC 4.2132</strain>
    </source>
</reference>
<dbReference type="Gene3D" id="3.10.450.50">
    <property type="match status" value="1"/>
</dbReference>
<dbReference type="InterPro" id="IPR032710">
    <property type="entry name" value="NTF2-like_dom_sf"/>
</dbReference>
<evidence type="ECO:0000313" key="3">
    <source>
        <dbReference type="Proteomes" id="UP000198282"/>
    </source>
</evidence>